<sequence>MEPLPTYGRKWNLDAKLVACLFCGVSVMAVPSHDKRYDVKLEESSGGSWFGGQTNTTKSHAELQDERYVSYMMSIDLVLHDWEANKIGNHEALANADFYMKKITGIGKVDAARARFLLLQKGLGDRRRMDLQLEYQELKKACGLKPPEFRSGFNTNHHGDSHGPVGRKKQLPCC</sequence>
<reference evidence="2" key="1">
    <citation type="submission" date="2023-10" db="EMBL/GenBank/DDBJ databases">
        <authorList>
            <person name="Chen Y."/>
            <person name="Shah S."/>
            <person name="Dougan E. K."/>
            <person name="Thang M."/>
            <person name="Chan C."/>
        </authorList>
    </citation>
    <scope>NUCLEOTIDE SEQUENCE [LARGE SCALE GENOMIC DNA]</scope>
</reference>
<name>A0ABN9YBJ7_9DINO</name>
<evidence type="ECO:0000256" key="1">
    <source>
        <dbReference type="SAM" id="MobiDB-lite"/>
    </source>
</evidence>
<feature type="compositionally biased region" description="Basic residues" evidence="1">
    <location>
        <begin position="165"/>
        <end position="174"/>
    </location>
</feature>
<organism evidence="2 3">
    <name type="scientific">Prorocentrum cordatum</name>
    <dbReference type="NCBI Taxonomy" id="2364126"/>
    <lineage>
        <taxon>Eukaryota</taxon>
        <taxon>Sar</taxon>
        <taxon>Alveolata</taxon>
        <taxon>Dinophyceae</taxon>
        <taxon>Prorocentrales</taxon>
        <taxon>Prorocentraceae</taxon>
        <taxon>Prorocentrum</taxon>
    </lineage>
</organism>
<accession>A0ABN9YBJ7</accession>
<proteinExistence type="predicted"/>
<dbReference type="EMBL" id="CAUYUJ010022326">
    <property type="protein sequence ID" value="CAK0910120.1"/>
    <property type="molecule type" value="Genomic_DNA"/>
</dbReference>
<dbReference type="Proteomes" id="UP001189429">
    <property type="component" value="Unassembled WGS sequence"/>
</dbReference>
<comment type="caution">
    <text evidence="2">The sequence shown here is derived from an EMBL/GenBank/DDBJ whole genome shotgun (WGS) entry which is preliminary data.</text>
</comment>
<evidence type="ECO:0000313" key="2">
    <source>
        <dbReference type="EMBL" id="CAK0910120.1"/>
    </source>
</evidence>
<evidence type="ECO:0000313" key="3">
    <source>
        <dbReference type="Proteomes" id="UP001189429"/>
    </source>
</evidence>
<feature type="region of interest" description="Disordered" evidence="1">
    <location>
        <begin position="152"/>
        <end position="174"/>
    </location>
</feature>
<keyword evidence="3" id="KW-1185">Reference proteome</keyword>
<gene>
    <name evidence="2" type="ORF">PCOR1329_LOCUS84371</name>
</gene>
<protein>
    <submittedName>
        <fullName evidence="2">Uncharacterized protein</fullName>
    </submittedName>
</protein>